<evidence type="ECO:0000313" key="3">
    <source>
        <dbReference type="Proteomes" id="UP001187531"/>
    </source>
</evidence>
<comment type="caution">
    <text evidence="2">The sequence shown here is derived from an EMBL/GenBank/DDBJ whole genome shotgun (WGS) entry which is preliminary data.</text>
</comment>
<keyword evidence="3" id="KW-1185">Reference proteome</keyword>
<accession>A0AA88I314</accession>
<sequence length="269" mass="30703">MAEHRRLHRVCNSLLHRHRKNFINRQTINIKDVAKKGDPDSKHKNLHEPTELKPSTMSRDLSADSSTDACYAAWTKIRLSPVFGCICPADEVKKKCERHFSAINHNPCIVSTEDDPGGNFANTALTAPPTVTYQSTCHLVLAHCQSDMICRRYLDPVLRYCDLQLCSRDLCMQSLQAFYREVDTYWAMEVAFCVCREYLDDLKAQYKRLNKQVKTRTRYDKKVYLETMADQAQIAARPGDSRTVYAITNELEGISTASSTQVEKKEGEG</sequence>
<feature type="compositionally biased region" description="Basic and acidic residues" evidence="1">
    <location>
        <begin position="33"/>
        <end position="51"/>
    </location>
</feature>
<dbReference type="EMBL" id="JAVRJZ010000009">
    <property type="protein sequence ID" value="KAK2718956.1"/>
    <property type="molecule type" value="Genomic_DNA"/>
</dbReference>
<dbReference type="InterPro" id="IPR037193">
    <property type="entry name" value="GDNF_alpha"/>
</dbReference>
<feature type="compositionally biased region" description="Polar residues" evidence="1">
    <location>
        <begin position="53"/>
        <end position="62"/>
    </location>
</feature>
<name>A0AA88I314_ARTSF</name>
<feature type="region of interest" description="Disordered" evidence="1">
    <location>
        <begin position="33"/>
        <end position="62"/>
    </location>
</feature>
<dbReference type="GO" id="GO:0043235">
    <property type="term" value="C:receptor complex"/>
    <property type="evidence" value="ECO:0007669"/>
    <property type="project" value="TreeGrafter"/>
</dbReference>
<dbReference type="GO" id="GO:0038023">
    <property type="term" value="F:signaling receptor activity"/>
    <property type="evidence" value="ECO:0007669"/>
    <property type="project" value="InterPro"/>
</dbReference>
<dbReference type="GO" id="GO:0009897">
    <property type="term" value="C:external side of plasma membrane"/>
    <property type="evidence" value="ECO:0007669"/>
    <property type="project" value="TreeGrafter"/>
</dbReference>
<dbReference type="InterPro" id="IPR003438">
    <property type="entry name" value="GDNF_rcpt"/>
</dbReference>
<dbReference type="Proteomes" id="UP001187531">
    <property type="component" value="Unassembled WGS sequence"/>
</dbReference>
<dbReference type="PANTHER" id="PTHR10269:SF12">
    <property type="entry name" value="GLIAL CELL LINE-DERIVED NEUROTROPHIC FAMILY RECEPTOR-LIKE, ISOFORM E"/>
    <property type="match status" value="1"/>
</dbReference>
<proteinExistence type="predicted"/>
<evidence type="ECO:0000256" key="1">
    <source>
        <dbReference type="SAM" id="MobiDB-lite"/>
    </source>
</evidence>
<dbReference type="GO" id="GO:0007399">
    <property type="term" value="P:nervous system development"/>
    <property type="evidence" value="ECO:0007669"/>
    <property type="project" value="TreeGrafter"/>
</dbReference>
<reference evidence="2" key="1">
    <citation type="submission" date="2023-07" db="EMBL/GenBank/DDBJ databases">
        <title>Chromosome-level genome assembly of Artemia franciscana.</title>
        <authorList>
            <person name="Jo E."/>
        </authorList>
    </citation>
    <scope>NUCLEOTIDE SEQUENCE</scope>
    <source>
        <tissue evidence="2">Whole body</tissue>
    </source>
</reference>
<dbReference type="PANTHER" id="PTHR10269">
    <property type="entry name" value="GDNF RECEPTOR ALPHA"/>
    <property type="match status" value="1"/>
</dbReference>
<protein>
    <submittedName>
        <fullName evidence="2">Uncharacterized protein</fullName>
    </submittedName>
</protein>
<dbReference type="AlphaFoldDB" id="A0AA88I314"/>
<dbReference type="SUPFAM" id="SSF110035">
    <property type="entry name" value="GDNF receptor-like"/>
    <property type="match status" value="2"/>
</dbReference>
<evidence type="ECO:0000313" key="2">
    <source>
        <dbReference type="EMBL" id="KAK2718956.1"/>
    </source>
</evidence>
<gene>
    <name evidence="2" type="ORF">QYM36_006087</name>
</gene>
<organism evidence="2 3">
    <name type="scientific">Artemia franciscana</name>
    <name type="common">Brine shrimp</name>
    <name type="synonym">Artemia sanfranciscana</name>
    <dbReference type="NCBI Taxonomy" id="6661"/>
    <lineage>
        <taxon>Eukaryota</taxon>
        <taxon>Metazoa</taxon>
        <taxon>Ecdysozoa</taxon>
        <taxon>Arthropoda</taxon>
        <taxon>Crustacea</taxon>
        <taxon>Branchiopoda</taxon>
        <taxon>Anostraca</taxon>
        <taxon>Artemiidae</taxon>
        <taxon>Artemia</taxon>
    </lineage>
</organism>